<reference evidence="1 2" key="1">
    <citation type="journal article" date="2016" name="Nat. Commun.">
        <title>Thousands of microbial genomes shed light on interconnected biogeochemical processes in an aquifer system.</title>
        <authorList>
            <person name="Anantharaman K."/>
            <person name="Brown C.T."/>
            <person name="Hug L.A."/>
            <person name="Sharon I."/>
            <person name="Castelle C.J."/>
            <person name="Probst A.J."/>
            <person name="Thomas B.C."/>
            <person name="Singh A."/>
            <person name="Wilkins M.J."/>
            <person name="Karaoz U."/>
            <person name="Brodie E.L."/>
            <person name="Williams K.H."/>
            <person name="Hubbard S.S."/>
            <person name="Banfield J.F."/>
        </authorList>
    </citation>
    <scope>NUCLEOTIDE SEQUENCE [LARGE SCALE GENOMIC DNA]</scope>
</reference>
<organism evidence="1 2">
    <name type="scientific">Candidatus Nomurabacteria bacterium RIFCSPHIGHO2_12_FULL_37_29</name>
    <dbReference type="NCBI Taxonomy" id="1801759"/>
    <lineage>
        <taxon>Bacteria</taxon>
        <taxon>Candidatus Nomuraibacteriota</taxon>
    </lineage>
</organism>
<sequence length="96" mass="11625">MKLLLTSAGITNEKIAMALIYLFNKFRRKWIYLLVSKRNSIFFRHYTLFFNFSYPYYLQISWKRISKKVVILVRIMSDSVGQGHFLGLHYFYKNNL</sequence>
<evidence type="ECO:0000313" key="2">
    <source>
        <dbReference type="Proteomes" id="UP000177052"/>
    </source>
</evidence>
<dbReference type="Proteomes" id="UP000177052">
    <property type="component" value="Unassembled WGS sequence"/>
</dbReference>
<protein>
    <submittedName>
        <fullName evidence="1">Uncharacterized protein</fullName>
    </submittedName>
</protein>
<name>A0A1F6WAP1_9BACT</name>
<accession>A0A1F6WAP1</accession>
<gene>
    <name evidence="1" type="ORF">A3F19_03025</name>
</gene>
<evidence type="ECO:0000313" key="1">
    <source>
        <dbReference type="EMBL" id="OGI78968.1"/>
    </source>
</evidence>
<dbReference type="AlphaFoldDB" id="A0A1F6WAP1"/>
<proteinExistence type="predicted"/>
<comment type="caution">
    <text evidence="1">The sequence shown here is derived from an EMBL/GenBank/DDBJ whole genome shotgun (WGS) entry which is preliminary data.</text>
</comment>
<dbReference type="EMBL" id="MFUJ01000033">
    <property type="protein sequence ID" value="OGI78968.1"/>
    <property type="molecule type" value="Genomic_DNA"/>
</dbReference>